<dbReference type="PANTHER" id="PTHR42788:SF13">
    <property type="entry name" value="ALIPHATIC SULFONATES IMPORT ATP-BINDING PROTEIN SSUB"/>
    <property type="match status" value="1"/>
</dbReference>
<dbReference type="PROSITE" id="PS50893">
    <property type="entry name" value="ABC_TRANSPORTER_2"/>
    <property type="match status" value="1"/>
</dbReference>
<evidence type="ECO:0000256" key="2">
    <source>
        <dbReference type="ARBA" id="ARBA00022741"/>
    </source>
</evidence>
<dbReference type="InterPro" id="IPR050166">
    <property type="entry name" value="ABC_transporter_ATP-bind"/>
</dbReference>
<sequence>MTTTTDHPAFHIEGLRVTFEAQGRQITPLDGLDLDVPRGQFLCILGPSGQGKSTLLRTMAGLQEASAGTVLASGRPVTGPDANLGMVFQQDAIPMWLRVRDNIAFGPRMRKVPKAVYGPRVDHYLTEVGLGGRERAWPKELSGGMRKRVAIAAVFANDPDVLLMDEPFGSLDYFTRASLHASLLELWQETGKTIVFVTHDVDEAIKLADRVVVVTEGTVGLDVTVDFPRPRGDELRMNPEADSLRTTLLRVLESRAGGEQ</sequence>
<accession>A0ABP4VPD0</accession>
<keyword evidence="2" id="KW-0547">Nucleotide-binding</keyword>
<dbReference type="PANTHER" id="PTHR42788">
    <property type="entry name" value="TAURINE IMPORT ATP-BINDING PROTEIN-RELATED"/>
    <property type="match status" value="1"/>
</dbReference>
<protein>
    <submittedName>
        <fullName evidence="5">ABC transporter ATP-binding protein</fullName>
    </submittedName>
</protein>
<dbReference type="InterPro" id="IPR027417">
    <property type="entry name" value="P-loop_NTPase"/>
</dbReference>
<keyword evidence="1" id="KW-0813">Transport</keyword>
<name>A0ABP4VPD0_9ACTN</name>
<dbReference type="SMART" id="SM00382">
    <property type="entry name" value="AAA"/>
    <property type="match status" value="1"/>
</dbReference>
<reference evidence="6" key="1">
    <citation type="journal article" date="2019" name="Int. J. Syst. Evol. Microbiol.">
        <title>The Global Catalogue of Microorganisms (GCM) 10K type strain sequencing project: providing services to taxonomists for standard genome sequencing and annotation.</title>
        <authorList>
            <consortium name="The Broad Institute Genomics Platform"/>
            <consortium name="The Broad Institute Genome Sequencing Center for Infectious Disease"/>
            <person name="Wu L."/>
            <person name="Ma J."/>
        </authorList>
    </citation>
    <scope>NUCLEOTIDE SEQUENCE [LARGE SCALE GENOMIC DNA]</scope>
    <source>
        <strain evidence="6">JCM 13518</strain>
    </source>
</reference>
<evidence type="ECO:0000259" key="4">
    <source>
        <dbReference type="PROSITE" id="PS50893"/>
    </source>
</evidence>
<dbReference type="InterPro" id="IPR003439">
    <property type="entry name" value="ABC_transporter-like_ATP-bd"/>
</dbReference>
<evidence type="ECO:0000313" key="6">
    <source>
        <dbReference type="Proteomes" id="UP001501057"/>
    </source>
</evidence>
<dbReference type="Proteomes" id="UP001501057">
    <property type="component" value="Unassembled WGS sequence"/>
</dbReference>
<evidence type="ECO:0000313" key="5">
    <source>
        <dbReference type="EMBL" id="GAA1733823.1"/>
    </source>
</evidence>
<evidence type="ECO:0000256" key="1">
    <source>
        <dbReference type="ARBA" id="ARBA00022448"/>
    </source>
</evidence>
<organism evidence="5 6">
    <name type="scientific">Aeromicrobium alkaliterrae</name>
    <dbReference type="NCBI Taxonomy" id="302168"/>
    <lineage>
        <taxon>Bacteria</taxon>
        <taxon>Bacillati</taxon>
        <taxon>Actinomycetota</taxon>
        <taxon>Actinomycetes</taxon>
        <taxon>Propionibacteriales</taxon>
        <taxon>Nocardioidaceae</taxon>
        <taxon>Aeromicrobium</taxon>
    </lineage>
</organism>
<dbReference type="PROSITE" id="PS00211">
    <property type="entry name" value="ABC_TRANSPORTER_1"/>
    <property type="match status" value="1"/>
</dbReference>
<dbReference type="Pfam" id="PF00005">
    <property type="entry name" value="ABC_tran"/>
    <property type="match status" value="1"/>
</dbReference>
<gene>
    <name evidence="5" type="ORF">GCM10009710_13150</name>
</gene>
<feature type="domain" description="ABC transporter" evidence="4">
    <location>
        <begin position="10"/>
        <end position="241"/>
    </location>
</feature>
<evidence type="ECO:0000256" key="3">
    <source>
        <dbReference type="ARBA" id="ARBA00022840"/>
    </source>
</evidence>
<keyword evidence="3 5" id="KW-0067">ATP-binding</keyword>
<keyword evidence="6" id="KW-1185">Reference proteome</keyword>
<dbReference type="GO" id="GO:0005524">
    <property type="term" value="F:ATP binding"/>
    <property type="evidence" value="ECO:0007669"/>
    <property type="project" value="UniProtKB-KW"/>
</dbReference>
<dbReference type="CDD" id="cd03293">
    <property type="entry name" value="ABC_NrtD_SsuB_transporters"/>
    <property type="match status" value="1"/>
</dbReference>
<dbReference type="RefSeq" id="WP_344199002.1">
    <property type="nucleotide sequence ID" value="NZ_BAAAME010000002.1"/>
</dbReference>
<comment type="caution">
    <text evidence="5">The sequence shown here is derived from an EMBL/GenBank/DDBJ whole genome shotgun (WGS) entry which is preliminary data.</text>
</comment>
<dbReference type="EMBL" id="BAAAME010000002">
    <property type="protein sequence ID" value="GAA1733823.1"/>
    <property type="molecule type" value="Genomic_DNA"/>
</dbReference>
<dbReference type="Gene3D" id="3.40.50.300">
    <property type="entry name" value="P-loop containing nucleotide triphosphate hydrolases"/>
    <property type="match status" value="1"/>
</dbReference>
<dbReference type="InterPro" id="IPR003593">
    <property type="entry name" value="AAA+_ATPase"/>
</dbReference>
<dbReference type="SUPFAM" id="SSF52540">
    <property type="entry name" value="P-loop containing nucleoside triphosphate hydrolases"/>
    <property type="match status" value="1"/>
</dbReference>
<dbReference type="InterPro" id="IPR017871">
    <property type="entry name" value="ABC_transporter-like_CS"/>
</dbReference>
<proteinExistence type="predicted"/>